<reference evidence="2 3" key="1">
    <citation type="submission" date="2023-02" db="EMBL/GenBank/DDBJ databases">
        <title>LHISI_Scaffold_Assembly.</title>
        <authorList>
            <person name="Stuart O.P."/>
            <person name="Cleave R."/>
            <person name="Magrath M.J.L."/>
            <person name="Mikheyev A.S."/>
        </authorList>
    </citation>
    <scope>NUCLEOTIDE SEQUENCE [LARGE SCALE GENOMIC DNA]</scope>
    <source>
        <strain evidence="2">Daus_M_001</strain>
        <tissue evidence="2">Leg muscle</tissue>
    </source>
</reference>
<feature type="region of interest" description="Disordered" evidence="1">
    <location>
        <begin position="116"/>
        <end position="199"/>
    </location>
</feature>
<accession>A0ABQ9HY32</accession>
<comment type="caution">
    <text evidence="2">The sequence shown here is derived from an EMBL/GenBank/DDBJ whole genome shotgun (WGS) entry which is preliminary data.</text>
</comment>
<evidence type="ECO:0000313" key="2">
    <source>
        <dbReference type="EMBL" id="KAJ8889290.1"/>
    </source>
</evidence>
<dbReference type="Proteomes" id="UP001159363">
    <property type="component" value="Chromosome 3"/>
</dbReference>
<dbReference type="EMBL" id="JARBHB010000003">
    <property type="protein sequence ID" value="KAJ8889290.1"/>
    <property type="molecule type" value="Genomic_DNA"/>
</dbReference>
<name>A0ABQ9HY32_9NEOP</name>
<keyword evidence="3" id="KW-1185">Reference proteome</keyword>
<sequence length="468" mass="50830">MRNSERFPTDWAAGWQVGYQALIGKRRCGPTSCLTVMLQCADGARAVTKGPHTSHIKFNSGYTLWSEGIACGARYLFIKHAPLSRLPGRYKYGAQYTTYPPDALRHSERVSVGEARIKMPPGNPGEDDNEAVSGSAQRDGQRGRGEDRGAPTPGNSGGDDCVEASGTAGGKGGLRCPPGNPGGMTTRQRAGQHGGGAGFSKSAKKLRIDYMQCSKETIAQFSFYTSDISGKAWNLPQEEQIWSASLAINEPSKRTSKGPRGRLVIFLLCAVNVYCDPPSPLASLGLASDFYTHDHLHTHASHQCISARVIAYWSDYSPLIKANLVRFPAGPLPDFRRWESCRTCFLGYLPPSPPLHSGAALYSPTTILIGSQELDIKGNQVPPGTDPPKSLHFTKSASNQVPIRKENSNRCTLAMATKCRNDIRMQVANQTQGCSFSELSTVIQRTDAPTSVELPRNFVYVYLSSLVT</sequence>
<feature type="compositionally biased region" description="Basic and acidic residues" evidence="1">
    <location>
        <begin position="139"/>
        <end position="149"/>
    </location>
</feature>
<proteinExistence type="predicted"/>
<evidence type="ECO:0000256" key="1">
    <source>
        <dbReference type="SAM" id="MobiDB-lite"/>
    </source>
</evidence>
<protein>
    <submittedName>
        <fullName evidence="2">Uncharacterized protein</fullName>
    </submittedName>
</protein>
<evidence type="ECO:0000313" key="3">
    <source>
        <dbReference type="Proteomes" id="UP001159363"/>
    </source>
</evidence>
<gene>
    <name evidence="2" type="ORF">PR048_008788</name>
</gene>
<organism evidence="2 3">
    <name type="scientific">Dryococelus australis</name>
    <dbReference type="NCBI Taxonomy" id="614101"/>
    <lineage>
        <taxon>Eukaryota</taxon>
        <taxon>Metazoa</taxon>
        <taxon>Ecdysozoa</taxon>
        <taxon>Arthropoda</taxon>
        <taxon>Hexapoda</taxon>
        <taxon>Insecta</taxon>
        <taxon>Pterygota</taxon>
        <taxon>Neoptera</taxon>
        <taxon>Polyneoptera</taxon>
        <taxon>Phasmatodea</taxon>
        <taxon>Verophasmatodea</taxon>
        <taxon>Anareolatae</taxon>
        <taxon>Phasmatidae</taxon>
        <taxon>Eurycanthinae</taxon>
        <taxon>Dryococelus</taxon>
    </lineage>
</organism>